<accession>A0A0F9NS40</accession>
<evidence type="ECO:0000256" key="1">
    <source>
        <dbReference type="SAM" id="Phobius"/>
    </source>
</evidence>
<evidence type="ECO:0008006" key="3">
    <source>
        <dbReference type="Google" id="ProtNLM"/>
    </source>
</evidence>
<name>A0A0F9NS40_9ZZZZ</name>
<dbReference type="AlphaFoldDB" id="A0A0F9NS40"/>
<dbReference type="SUPFAM" id="SSF49899">
    <property type="entry name" value="Concanavalin A-like lectins/glucanases"/>
    <property type="match status" value="2"/>
</dbReference>
<dbReference type="EMBL" id="LAZR01003075">
    <property type="protein sequence ID" value="KKN22280.1"/>
    <property type="molecule type" value="Genomic_DNA"/>
</dbReference>
<organism evidence="2">
    <name type="scientific">marine sediment metagenome</name>
    <dbReference type="NCBI Taxonomy" id="412755"/>
    <lineage>
        <taxon>unclassified sequences</taxon>
        <taxon>metagenomes</taxon>
        <taxon>ecological metagenomes</taxon>
    </lineage>
</organism>
<proteinExistence type="predicted"/>
<dbReference type="Gene3D" id="2.60.120.560">
    <property type="entry name" value="Exo-inulinase, domain 1"/>
    <property type="match status" value="2"/>
</dbReference>
<protein>
    <recommendedName>
        <fullName evidence="3">LamG-like jellyroll fold domain-containing protein</fullName>
    </recommendedName>
</protein>
<gene>
    <name evidence="2" type="ORF">LCGC14_0916810</name>
</gene>
<keyword evidence="1" id="KW-1133">Transmembrane helix</keyword>
<evidence type="ECO:0000313" key="2">
    <source>
        <dbReference type="EMBL" id="KKN22280.1"/>
    </source>
</evidence>
<dbReference type="InterPro" id="IPR013320">
    <property type="entry name" value="ConA-like_dom_sf"/>
</dbReference>
<comment type="caution">
    <text evidence="2">The sequence shown here is derived from an EMBL/GenBank/DDBJ whole genome shotgun (WGS) entry which is preliminary data.</text>
</comment>
<keyword evidence="1" id="KW-0812">Transmembrane</keyword>
<sequence>MKRIKLNYLMIFFQLLILISAITLVFPITLQGSKIYASETDSLSMSANEITIITPENKTYLNPISDYYPGVYGFENDAPNGNPFGWNTTEAPSTSVNVINEIDNHKRVVHLTDNNAAGYPIINKSIGSRTSGIIEFWIRAGETNRQHYFQISDDANNGIHLYMMQVGNWRYVTTGPVYNIIEAYNANQWYHVKIEFNTTKFHLWIDGVSKDGGAGYDLAGSPTSFKRIAFNTDYGETGANMWIDAIGYSWDSDYNIGDNLNEGLLLSFESNKNLDWMGYSLDGQLNKTILGNTTLPFPSEGSHQIQVFGSDSIGTMYQSDFRYFTIKSFLLFTPENKTYSNPISDYYPGVYGFENDAPNSNPFGWNTTEAPSTSVNVINEIDNHKRVVHLTDNNAAGYPIINKSIGSRTSGIIEFWIRAGETNRQHYFQISDDANNGIHLYMMQIGNWRYVTTGPVYNIIEAYNANQWYHVKIEFNTTKFHLWIDGVSKDGGAGYDLAGSPTSFKRIAFNTDYGETGANMWIDAIGYSWDSDYNIGDNLNEGLLLSFESNKNLDWMGYSLDGQLNKTILGNTTLPFPSEGSHQIQVFGNVSSGIVYQSEIRKFLIDTTAPTSSILFTLYGDPNIVIKSTAFTIIADDGLGSGISLIRYRINNSGWNDYNSTFDLSNYEDGYYMIYYYSIDNGGNIELENSVLVELIDISSEPSISGYSTPLLIISFCGVIALIIRKKIKN</sequence>
<reference evidence="2" key="1">
    <citation type="journal article" date="2015" name="Nature">
        <title>Complex archaea that bridge the gap between prokaryotes and eukaryotes.</title>
        <authorList>
            <person name="Spang A."/>
            <person name="Saw J.H."/>
            <person name="Jorgensen S.L."/>
            <person name="Zaremba-Niedzwiedzka K."/>
            <person name="Martijn J."/>
            <person name="Lind A.E."/>
            <person name="van Eijk R."/>
            <person name="Schleper C."/>
            <person name="Guy L."/>
            <person name="Ettema T.J."/>
        </authorList>
    </citation>
    <scope>NUCLEOTIDE SEQUENCE</scope>
</reference>
<keyword evidence="1" id="KW-0472">Membrane</keyword>
<feature type="transmembrane region" description="Helical" evidence="1">
    <location>
        <begin position="704"/>
        <end position="724"/>
    </location>
</feature>